<proteinExistence type="predicted"/>
<evidence type="ECO:0000256" key="1">
    <source>
        <dbReference type="SAM" id="MobiDB-lite"/>
    </source>
</evidence>
<dbReference type="Pfam" id="PF03184">
    <property type="entry name" value="DDE_1"/>
    <property type="match status" value="1"/>
</dbReference>
<feature type="region of interest" description="Disordered" evidence="1">
    <location>
        <begin position="106"/>
        <end position="128"/>
    </location>
</feature>
<sequence>MWDSYWRQLNITFSDAVLNKCQEMSIAFICLPSNATHVMQPLDVSFYAPLKKILEGDPHSLEKTKGRKMSCLSKDVFPQLLNELQKKLDDNGKGSQNLISGFAKTGLYPFNPSRPKQRLPSDETDDHTPSLVSHSIIHILKEMRVVILIPLKARSLGEKD</sequence>
<feature type="domain" description="DDE-1" evidence="2">
    <location>
        <begin position="18"/>
        <end position="52"/>
    </location>
</feature>
<dbReference type="GO" id="GO:0003676">
    <property type="term" value="F:nucleic acid binding"/>
    <property type="evidence" value="ECO:0007669"/>
    <property type="project" value="InterPro"/>
</dbReference>
<organism evidence="3 4">
    <name type="scientific">Rhamnusium bicolor</name>
    <dbReference type="NCBI Taxonomy" id="1586634"/>
    <lineage>
        <taxon>Eukaryota</taxon>
        <taxon>Metazoa</taxon>
        <taxon>Ecdysozoa</taxon>
        <taxon>Arthropoda</taxon>
        <taxon>Hexapoda</taxon>
        <taxon>Insecta</taxon>
        <taxon>Pterygota</taxon>
        <taxon>Neoptera</taxon>
        <taxon>Endopterygota</taxon>
        <taxon>Coleoptera</taxon>
        <taxon>Polyphaga</taxon>
        <taxon>Cucujiformia</taxon>
        <taxon>Chrysomeloidea</taxon>
        <taxon>Cerambycidae</taxon>
        <taxon>Lepturinae</taxon>
        <taxon>Rhagiini</taxon>
        <taxon>Rhamnusium</taxon>
    </lineage>
</organism>
<dbReference type="Proteomes" id="UP001162156">
    <property type="component" value="Unassembled WGS sequence"/>
</dbReference>
<evidence type="ECO:0000259" key="2">
    <source>
        <dbReference type="Pfam" id="PF03184"/>
    </source>
</evidence>
<dbReference type="InterPro" id="IPR004875">
    <property type="entry name" value="DDE_SF_endonuclease_dom"/>
</dbReference>
<evidence type="ECO:0000313" key="3">
    <source>
        <dbReference type="EMBL" id="KAJ8970077.1"/>
    </source>
</evidence>
<gene>
    <name evidence="3" type="ORF">NQ314_001411</name>
</gene>
<comment type="caution">
    <text evidence="3">The sequence shown here is derived from an EMBL/GenBank/DDBJ whole genome shotgun (WGS) entry which is preliminary data.</text>
</comment>
<dbReference type="AlphaFoldDB" id="A0AAV8ZVD9"/>
<accession>A0AAV8ZVD9</accession>
<protein>
    <recommendedName>
        <fullName evidence="2">DDE-1 domain-containing protein</fullName>
    </recommendedName>
</protein>
<keyword evidence="4" id="KW-1185">Reference proteome</keyword>
<name>A0AAV8ZVD9_9CUCU</name>
<reference evidence="3" key="1">
    <citation type="journal article" date="2023" name="Insect Mol. Biol.">
        <title>Genome sequencing provides insights into the evolution of gene families encoding plant cell wall-degrading enzymes in longhorned beetles.</title>
        <authorList>
            <person name="Shin N.R."/>
            <person name="Okamura Y."/>
            <person name="Kirsch R."/>
            <person name="Pauchet Y."/>
        </authorList>
    </citation>
    <scope>NUCLEOTIDE SEQUENCE</scope>
    <source>
        <strain evidence="3">RBIC_L_NR</strain>
    </source>
</reference>
<dbReference type="EMBL" id="JANEYF010000415">
    <property type="protein sequence ID" value="KAJ8970077.1"/>
    <property type="molecule type" value="Genomic_DNA"/>
</dbReference>
<evidence type="ECO:0000313" key="4">
    <source>
        <dbReference type="Proteomes" id="UP001162156"/>
    </source>
</evidence>